<dbReference type="KEGG" id="csol:105361850"/>
<evidence type="ECO:0000256" key="5">
    <source>
        <dbReference type="ARBA" id="ARBA00022737"/>
    </source>
</evidence>
<comment type="subcellular location">
    <subcellularLocation>
        <location evidence="1">Secreted</location>
    </subcellularLocation>
</comment>
<dbReference type="InterPro" id="IPR036383">
    <property type="entry name" value="TSP1_rpt_sf"/>
</dbReference>
<dbReference type="PROSITE" id="PS51046">
    <property type="entry name" value="GON"/>
    <property type="match status" value="1"/>
</dbReference>
<name>A0AAJ6YG30_9HYME</name>
<dbReference type="InterPro" id="IPR012314">
    <property type="entry name" value="Pept_M12B_GON-ADAMTSs"/>
</dbReference>
<dbReference type="PROSITE" id="PS50092">
    <property type="entry name" value="TSP1"/>
    <property type="match status" value="2"/>
</dbReference>
<dbReference type="InterPro" id="IPR050439">
    <property type="entry name" value="ADAMTS_ADAMTS-like"/>
</dbReference>
<protein>
    <submittedName>
        <fullName evidence="8">A disintegrin and metalloproteinase with thrombospondin motifs 9-like</fullName>
    </submittedName>
</protein>
<dbReference type="GO" id="GO:0005576">
    <property type="term" value="C:extracellular region"/>
    <property type="evidence" value="ECO:0007669"/>
    <property type="project" value="UniProtKB-SubCell"/>
</dbReference>
<dbReference type="Pfam" id="PF19030">
    <property type="entry name" value="TSP1_ADAMTS"/>
    <property type="match status" value="2"/>
</dbReference>
<dbReference type="Proteomes" id="UP000695007">
    <property type="component" value="Unplaced"/>
</dbReference>
<keyword evidence="4" id="KW-0732">Signal</keyword>
<dbReference type="RefSeq" id="XP_011497434.1">
    <property type="nucleotide sequence ID" value="XM_011499132.1"/>
</dbReference>
<evidence type="ECO:0000256" key="1">
    <source>
        <dbReference type="ARBA" id="ARBA00004613"/>
    </source>
</evidence>
<dbReference type="AlphaFoldDB" id="A0AAJ6YG30"/>
<dbReference type="FunFam" id="2.20.100.10:FF:000005">
    <property type="entry name" value="ADAM metallopeptidase with thrombospondin type 1 motif 9"/>
    <property type="match status" value="1"/>
</dbReference>
<sequence>MNDSDCTEKSRPRHARKCQRALCITNKTNYNSQATQSYKWRMGSWSECSASCDNGFRRREVTCHRVNGFGWQDPSPSAGCSPKDKPASEQPCKSRGCGDQFYWEAGDWKKCSQPCGRKGRQVRRLICRDRQGKKVRKRYCPANLRPQRKRKCNQKPCTGPTTCLEVQSRLKTNEDGEYTLHVGGRYMSIYCHGMEGSEPLEYLTLPTGERENYAEIYDKRLRNPHTCPFDGRRNDSCECMTESVTISGRTLFKKVRINVNTLSIIGDDYRFSMKIGANNIEFGKAGDCYSRMNCPQGRFAINLSGTLLMLSPEVHWPKQKNAYVIINKINNQRIIGKCGGYCGFCTPSYGLKLNVLPP</sequence>
<keyword evidence="2" id="KW-0964">Secreted</keyword>
<dbReference type="GeneID" id="105361850"/>
<dbReference type="InterPro" id="IPR000884">
    <property type="entry name" value="TSP1_rpt"/>
</dbReference>
<dbReference type="SMART" id="SM00209">
    <property type="entry name" value="TSP1"/>
    <property type="match status" value="2"/>
</dbReference>
<evidence type="ECO:0000313" key="7">
    <source>
        <dbReference type="Proteomes" id="UP000695007"/>
    </source>
</evidence>
<proteinExistence type="predicted"/>
<organism evidence="7 8">
    <name type="scientific">Ceratosolen solmsi marchali</name>
    <dbReference type="NCBI Taxonomy" id="326594"/>
    <lineage>
        <taxon>Eukaryota</taxon>
        <taxon>Metazoa</taxon>
        <taxon>Ecdysozoa</taxon>
        <taxon>Arthropoda</taxon>
        <taxon>Hexapoda</taxon>
        <taxon>Insecta</taxon>
        <taxon>Pterygota</taxon>
        <taxon>Neoptera</taxon>
        <taxon>Endopterygota</taxon>
        <taxon>Hymenoptera</taxon>
        <taxon>Apocrita</taxon>
        <taxon>Proctotrupomorpha</taxon>
        <taxon>Chalcidoidea</taxon>
        <taxon>Agaonidae</taxon>
        <taxon>Agaoninae</taxon>
        <taxon>Ceratosolen</taxon>
    </lineage>
</organism>
<keyword evidence="3" id="KW-0479">Metal-binding</keyword>
<dbReference type="Pfam" id="PF08685">
    <property type="entry name" value="GON"/>
    <property type="match status" value="1"/>
</dbReference>
<dbReference type="GO" id="GO:0008270">
    <property type="term" value="F:zinc ion binding"/>
    <property type="evidence" value="ECO:0007669"/>
    <property type="project" value="InterPro"/>
</dbReference>
<reference evidence="8" key="1">
    <citation type="submission" date="2025-08" db="UniProtKB">
        <authorList>
            <consortium name="RefSeq"/>
        </authorList>
    </citation>
    <scope>IDENTIFICATION</scope>
</reference>
<evidence type="ECO:0000256" key="3">
    <source>
        <dbReference type="ARBA" id="ARBA00022723"/>
    </source>
</evidence>
<keyword evidence="7" id="KW-1185">Reference proteome</keyword>
<dbReference type="PANTHER" id="PTHR13723">
    <property type="entry name" value="ADAMTS A DISINTEGRIN AND METALLOPROTEASE WITH THROMBOSPONDIN MOTIFS PROTEASE"/>
    <property type="match status" value="1"/>
</dbReference>
<feature type="domain" description="GON" evidence="6">
    <location>
        <begin position="159"/>
        <end position="358"/>
    </location>
</feature>
<evidence type="ECO:0000259" key="6">
    <source>
        <dbReference type="PROSITE" id="PS51046"/>
    </source>
</evidence>
<dbReference type="GO" id="GO:0004222">
    <property type="term" value="F:metalloendopeptidase activity"/>
    <property type="evidence" value="ECO:0007669"/>
    <property type="project" value="InterPro"/>
</dbReference>
<gene>
    <name evidence="8" type="primary">LOC105361850</name>
</gene>
<accession>A0AAJ6YG30</accession>
<dbReference type="Gene3D" id="2.20.100.10">
    <property type="entry name" value="Thrombospondin type-1 (TSP1) repeat"/>
    <property type="match status" value="2"/>
</dbReference>
<evidence type="ECO:0000256" key="2">
    <source>
        <dbReference type="ARBA" id="ARBA00022525"/>
    </source>
</evidence>
<dbReference type="SUPFAM" id="SSF82895">
    <property type="entry name" value="TSP-1 type 1 repeat"/>
    <property type="match status" value="2"/>
</dbReference>
<keyword evidence="5" id="KW-0677">Repeat</keyword>
<evidence type="ECO:0000313" key="8">
    <source>
        <dbReference type="RefSeq" id="XP_011497434.1"/>
    </source>
</evidence>
<evidence type="ECO:0000256" key="4">
    <source>
        <dbReference type="ARBA" id="ARBA00022729"/>
    </source>
</evidence>